<name>A0ABS5RZ15_9HYPH</name>
<sequence>MNRPEPVRWRMAVHEAAHALVHLVVGRGDLFVVSIEADTGGIVRVEPQPHVPDTEASTMAQMVVRLAGRAAEEIVVGDPVAGSGGSANSDLAIATELAVMLETCLGFASYQRLVYRDVSDRSHILTLDARLAAAVHERLEACFEQASAILKAESDTHLWLAKTLLHHGVLEGAELADVVAKAQQRLTVRRNHQPAGAAT</sequence>
<dbReference type="RefSeq" id="WP_213985128.1">
    <property type="nucleotide sequence ID" value="NZ_JAFMNX010000003.1"/>
</dbReference>
<dbReference type="Gene3D" id="1.20.58.760">
    <property type="entry name" value="Peptidase M41"/>
    <property type="match status" value="1"/>
</dbReference>
<proteinExistence type="predicted"/>
<evidence type="ECO:0000259" key="1">
    <source>
        <dbReference type="Pfam" id="PF01434"/>
    </source>
</evidence>
<dbReference type="Proteomes" id="UP001297272">
    <property type="component" value="Unassembled WGS sequence"/>
</dbReference>
<feature type="domain" description="Peptidase M41" evidence="1">
    <location>
        <begin position="10"/>
        <end position="177"/>
    </location>
</feature>
<dbReference type="EMBL" id="JAFMNX010000003">
    <property type="protein sequence ID" value="MBS9721469.1"/>
    <property type="molecule type" value="Genomic_DNA"/>
</dbReference>
<dbReference type="PANTHER" id="PTHR23076:SF97">
    <property type="entry name" value="ATP-DEPENDENT ZINC METALLOPROTEASE YME1L1"/>
    <property type="match status" value="1"/>
</dbReference>
<dbReference type="InterPro" id="IPR037219">
    <property type="entry name" value="Peptidase_M41-like"/>
</dbReference>
<organism evidence="2 3">
    <name type="scientific">Tianweitania aestuarii</name>
    <dbReference type="NCBI Taxonomy" id="2814886"/>
    <lineage>
        <taxon>Bacteria</taxon>
        <taxon>Pseudomonadati</taxon>
        <taxon>Pseudomonadota</taxon>
        <taxon>Alphaproteobacteria</taxon>
        <taxon>Hyphomicrobiales</taxon>
        <taxon>Phyllobacteriaceae</taxon>
        <taxon>Tianweitania</taxon>
    </lineage>
</organism>
<evidence type="ECO:0000313" key="3">
    <source>
        <dbReference type="Proteomes" id="UP001297272"/>
    </source>
</evidence>
<gene>
    <name evidence="2" type="ORF">JYU29_12315</name>
</gene>
<evidence type="ECO:0000313" key="2">
    <source>
        <dbReference type="EMBL" id="MBS9721469.1"/>
    </source>
</evidence>
<accession>A0ABS5RZ15</accession>
<dbReference type="Pfam" id="PF01434">
    <property type="entry name" value="Peptidase_M41"/>
    <property type="match status" value="1"/>
</dbReference>
<keyword evidence="3" id="KW-1185">Reference proteome</keyword>
<reference evidence="2 3" key="1">
    <citation type="submission" date="2021-03" db="EMBL/GenBank/DDBJ databases">
        <title>Tianweitania aestuarii sp. nov., isolated from a tidal flat.</title>
        <authorList>
            <person name="Park S."/>
            <person name="Yoon J.-H."/>
        </authorList>
    </citation>
    <scope>NUCLEOTIDE SEQUENCE [LARGE SCALE GENOMIC DNA]</scope>
    <source>
        <strain evidence="2 3">BSSL-BM11</strain>
    </source>
</reference>
<protein>
    <recommendedName>
        <fullName evidence="1">Peptidase M41 domain-containing protein</fullName>
    </recommendedName>
</protein>
<dbReference type="PANTHER" id="PTHR23076">
    <property type="entry name" value="METALLOPROTEASE M41 FTSH"/>
    <property type="match status" value="1"/>
</dbReference>
<dbReference type="SUPFAM" id="SSF140990">
    <property type="entry name" value="FtsH protease domain-like"/>
    <property type="match status" value="1"/>
</dbReference>
<dbReference type="InterPro" id="IPR000642">
    <property type="entry name" value="Peptidase_M41"/>
</dbReference>
<comment type="caution">
    <text evidence="2">The sequence shown here is derived from an EMBL/GenBank/DDBJ whole genome shotgun (WGS) entry which is preliminary data.</text>
</comment>